<evidence type="ECO:0000313" key="10">
    <source>
        <dbReference type="Proteomes" id="UP000001861"/>
    </source>
</evidence>
<dbReference type="RefSeq" id="XP_001836492.1">
    <property type="nucleotide sequence ID" value="XM_001836440.1"/>
</dbReference>
<feature type="domain" description="NuBaID C-terminal" evidence="8">
    <location>
        <begin position="435"/>
        <end position="511"/>
    </location>
</feature>
<dbReference type="PANTHER" id="PTHR15835">
    <property type="entry name" value="NUCLEAR-INTERACTING PARTNER OF ALK"/>
    <property type="match status" value="1"/>
</dbReference>
<dbReference type="eggNOG" id="KOG4765">
    <property type="taxonomic scope" value="Eukaryota"/>
</dbReference>
<protein>
    <recommendedName>
        <fullName evidence="11">Zf-C3HC-domain-containing protein</fullName>
    </recommendedName>
</protein>
<feature type="region of interest" description="Disordered" evidence="6">
    <location>
        <begin position="1"/>
        <end position="21"/>
    </location>
</feature>
<dbReference type="KEGG" id="cci:CC1G_07575"/>
<dbReference type="InterPro" id="IPR012935">
    <property type="entry name" value="NuBaID_N"/>
</dbReference>
<proteinExistence type="predicted"/>
<keyword evidence="4" id="KW-0862">Zinc</keyword>
<feature type="compositionally biased region" description="Low complexity" evidence="6">
    <location>
        <begin position="376"/>
        <end position="401"/>
    </location>
</feature>
<evidence type="ECO:0000256" key="3">
    <source>
        <dbReference type="ARBA" id="ARBA00022771"/>
    </source>
</evidence>
<sequence>MNVDLPITHGSTTESASEESLRVRKRKLEDAFHTLDNAVQGPPADRPSAPKKTYIPRSLYSTLAKYGIKNKEQQAPDPAIPTLFRSNTAPELGEAAKKTPHLTAILSRAATRTKNAFSFKFPSNSSAPLLKPGAEYRPSSLQSFLSRLETFKFTTYANKPPCLDAVAASSASWVVAGREGMARDVANALLEKQRQGLVDNHKNGCPWRTRQCDPGIYCIPLTSPSNTVKEVKSNALVLNPLMEGVVIKHPLTPNQLNSLKKTVASYRLPPTNDSKDPEKEKDAEKPSSPPPANDDAMDVDEPPSAEQRPQAQEPEPEPEPELSEAAIVASLFGWSFVPPAPPPLIDPRLRRSSTTIGVKSASAGLNLTPSRPLLSRPGTPAGTPSRPTSRPSTPSLSHRSPMPLSRLASPAPDGENRARTPFRFQTPSLSLSNKRENTLLQCNLCQRRLGLWAFTSSKDETSKTGEDTSNGPPSSPTTSPSSRLTRPGRTMPQRQFDLLKEHRSYCPYVVKSTVVPTLPSFDPKAPSSGSRASSDRPAANPGLSRSLSTLHNPNAAMEGWRAVLTVLLRYGLAQRQRQEYDVFGRATANDGDASANGEDGQQEMNNVKAMVAGVKQRGGRDLLKYVKGLLG</sequence>
<dbReference type="InParanoid" id="A8NUN1"/>
<keyword evidence="5" id="KW-0539">Nucleus</keyword>
<keyword evidence="10" id="KW-1185">Reference proteome</keyword>
<feature type="compositionally biased region" description="Low complexity" evidence="6">
    <location>
        <begin position="304"/>
        <end position="313"/>
    </location>
</feature>
<evidence type="ECO:0000259" key="8">
    <source>
        <dbReference type="Pfam" id="PF08600"/>
    </source>
</evidence>
<dbReference type="InterPro" id="IPR013909">
    <property type="entry name" value="NuBaID_C"/>
</dbReference>
<dbReference type="GO" id="GO:0008270">
    <property type="term" value="F:zinc ion binding"/>
    <property type="evidence" value="ECO:0007669"/>
    <property type="project" value="UniProtKB-KW"/>
</dbReference>
<dbReference type="Pfam" id="PF07967">
    <property type="entry name" value="zf-C3HC"/>
    <property type="match status" value="1"/>
</dbReference>
<feature type="domain" description="C3HC-type" evidence="7">
    <location>
        <begin position="182"/>
        <end position="234"/>
    </location>
</feature>
<evidence type="ECO:0000256" key="6">
    <source>
        <dbReference type="SAM" id="MobiDB-lite"/>
    </source>
</evidence>
<evidence type="ECO:0000256" key="2">
    <source>
        <dbReference type="ARBA" id="ARBA00022723"/>
    </source>
</evidence>
<evidence type="ECO:0000256" key="5">
    <source>
        <dbReference type="ARBA" id="ARBA00023242"/>
    </source>
</evidence>
<feature type="region of interest" description="Disordered" evidence="6">
    <location>
        <begin position="360"/>
        <end position="429"/>
    </location>
</feature>
<feature type="region of interest" description="Disordered" evidence="6">
    <location>
        <begin position="517"/>
        <end position="550"/>
    </location>
</feature>
<accession>A8NUN1</accession>
<comment type="caution">
    <text evidence="9">The sequence shown here is derived from an EMBL/GenBank/DDBJ whole genome shotgun (WGS) entry which is preliminary data.</text>
</comment>
<feature type="region of interest" description="Disordered" evidence="6">
    <location>
        <begin position="265"/>
        <end position="322"/>
    </location>
</feature>
<evidence type="ECO:0000256" key="4">
    <source>
        <dbReference type="ARBA" id="ARBA00022833"/>
    </source>
</evidence>
<dbReference type="PANTHER" id="PTHR15835:SF6">
    <property type="entry name" value="ZINC FINGER C3HC-TYPE PROTEIN 1"/>
    <property type="match status" value="1"/>
</dbReference>
<evidence type="ECO:0000256" key="1">
    <source>
        <dbReference type="ARBA" id="ARBA00004123"/>
    </source>
</evidence>
<reference evidence="9 10" key="1">
    <citation type="journal article" date="2010" name="Proc. Natl. Acad. Sci. U.S.A.">
        <title>Insights into evolution of multicellular fungi from the assembled chromosomes of the mushroom Coprinopsis cinerea (Coprinus cinereus).</title>
        <authorList>
            <person name="Stajich J.E."/>
            <person name="Wilke S.K."/>
            <person name="Ahren D."/>
            <person name="Au C.H."/>
            <person name="Birren B.W."/>
            <person name="Borodovsky M."/>
            <person name="Burns C."/>
            <person name="Canback B."/>
            <person name="Casselton L.A."/>
            <person name="Cheng C.K."/>
            <person name="Deng J."/>
            <person name="Dietrich F.S."/>
            <person name="Fargo D.C."/>
            <person name="Farman M.L."/>
            <person name="Gathman A.C."/>
            <person name="Goldberg J."/>
            <person name="Guigo R."/>
            <person name="Hoegger P.J."/>
            <person name="Hooker J.B."/>
            <person name="Huggins A."/>
            <person name="James T.Y."/>
            <person name="Kamada T."/>
            <person name="Kilaru S."/>
            <person name="Kodira C."/>
            <person name="Kues U."/>
            <person name="Kupfer D."/>
            <person name="Kwan H.S."/>
            <person name="Lomsadze A."/>
            <person name="Li W."/>
            <person name="Lilly W.W."/>
            <person name="Ma L.J."/>
            <person name="Mackey A.J."/>
            <person name="Manning G."/>
            <person name="Martin F."/>
            <person name="Muraguchi H."/>
            <person name="Natvig D.O."/>
            <person name="Palmerini H."/>
            <person name="Ramesh M.A."/>
            <person name="Rehmeyer C.J."/>
            <person name="Roe B.A."/>
            <person name="Shenoy N."/>
            <person name="Stanke M."/>
            <person name="Ter-Hovhannisyan V."/>
            <person name="Tunlid A."/>
            <person name="Velagapudi R."/>
            <person name="Vision T.J."/>
            <person name="Zeng Q."/>
            <person name="Zolan M.E."/>
            <person name="Pukkila P.J."/>
        </authorList>
    </citation>
    <scope>NUCLEOTIDE SEQUENCE [LARGE SCALE GENOMIC DNA]</scope>
    <source>
        <strain evidence="10">Okayama-7 / 130 / ATCC MYA-4618 / FGSC 9003</strain>
    </source>
</reference>
<feature type="compositionally biased region" description="Basic and acidic residues" evidence="6">
    <location>
        <begin position="273"/>
        <end position="285"/>
    </location>
</feature>
<comment type="subcellular location">
    <subcellularLocation>
        <location evidence="1">Nucleus</location>
    </subcellularLocation>
</comment>
<feature type="region of interest" description="Disordered" evidence="6">
    <location>
        <begin position="459"/>
        <end position="490"/>
    </location>
</feature>
<dbReference type="Proteomes" id="UP000001861">
    <property type="component" value="Unassembled WGS sequence"/>
</dbReference>
<dbReference type="AlphaFoldDB" id="A8NUN1"/>
<dbReference type="STRING" id="240176.A8NUN1"/>
<keyword evidence="3" id="KW-0863">Zinc-finger</keyword>
<keyword evidence="2" id="KW-0479">Metal-binding</keyword>
<dbReference type="GO" id="GO:0005634">
    <property type="term" value="C:nucleus"/>
    <property type="evidence" value="ECO:0007669"/>
    <property type="project" value="UniProtKB-SubCell"/>
</dbReference>
<feature type="compositionally biased region" description="Polar residues" evidence="6">
    <location>
        <begin position="360"/>
        <end position="369"/>
    </location>
</feature>
<name>A8NUN1_COPC7</name>
<evidence type="ECO:0000259" key="7">
    <source>
        <dbReference type="Pfam" id="PF07967"/>
    </source>
</evidence>
<dbReference type="GeneID" id="6013036"/>
<organism evidence="9 10">
    <name type="scientific">Coprinopsis cinerea (strain Okayama-7 / 130 / ATCC MYA-4618 / FGSC 9003)</name>
    <name type="common">Inky cap fungus</name>
    <name type="synonym">Hormographiella aspergillata</name>
    <dbReference type="NCBI Taxonomy" id="240176"/>
    <lineage>
        <taxon>Eukaryota</taxon>
        <taxon>Fungi</taxon>
        <taxon>Dikarya</taxon>
        <taxon>Basidiomycota</taxon>
        <taxon>Agaricomycotina</taxon>
        <taxon>Agaricomycetes</taxon>
        <taxon>Agaricomycetidae</taxon>
        <taxon>Agaricales</taxon>
        <taxon>Agaricineae</taxon>
        <taxon>Psathyrellaceae</taxon>
        <taxon>Coprinopsis</taxon>
    </lineage>
</organism>
<dbReference type="OrthoDB" id="2592092at2759"/>
<gene>
    <name evidence="9" type="ORF">CC1G_07575</name>
</gene>
<dbReference type="VEuPathDB" id="FungiDB:CC1G_07575"/>
<dbReference type="EMBL" id="AACS02000004">
    <property type="protein sequence ID" value="EAU85305.1"/>
    <property type="molecule type" value="Genomic_DNA"/>
</dbReference>
<feature type="compositionally biased region" description="Low complexity" evidence="6">
    <location>
        <begin position="468"/>
        <end position="490"/>
    </location>
</feature>
<evidence type="ECO:0000313" key="9">
    <source>
        <dbReference type="EMBL" id="EAU85305.1"/>
    </source>
</evidence>
<dbReference type="OMA" id="AASKCGW"/>
<dbReference type="Pfam" id="PF08600">
    <property type="entry name" value="NuBaID_C"/>
    <property type="match status" value="1"/>
</dbReference>
<evidence type="ECO:0008006" key="11">
    <source>
        <dbReference type="Google" id="ProtNLM"/>
    </source>
</evidence>